<dbReference type="Gene3D" id="3.40.50.1360">
    <property type="match status" value="1"/>
</dbReference>
<dbReference type="InterPro" id="IPR051054">
    <property type="entry name" value="SorC_transcr_regulators"/>
</dbReference>
<dbReference type="Pfam" id="PF04198">
    <property type="entry name" value="Sugar-bind"/>
    <property type="match status" value="1"/>
</dbReference>
<dbReference type="Proteomes" id="UP001164305">
    <property type="component" value="Chromosome"/>
</dbReference>
<proteinExistence type="inferred from homology"/>
<protein>
    <recommendedName>
        <fullName evidence="5">Sugar-binding domain-containing protein</fullName>
    </recommendedName>
</protein>
<dbReference type="InterPro" id="IPR007324">
    <property type="entry name" value="Sugar-bd_dom_put"/>
</dbReference>
<name>A0ABY6G4I6_9MICO</name>
<evidence type="ECO:0000256" key="1">
    <source>
        <dbReference type="ARBA" id="ARBA00010466"/>
    </source>
</evidence>
<dbReference type="Gene3D" id="1.10.10.10">
    <property type="entry name" value="Winged helix-like DNA-binding domain superfamily/Winged helix DNA-binding domain"/>
    <property type="match status" value="1"/>
</dbReference>
<dbReference type="SUPFAM" id="SSF100950">
    <property type="entry name" value="NagB/RpiA/CoA transferase-like"/>
    <property type="match status" value="1"/>
</dbReference>
<dbReference type="EMBL" id="CP107020">
    <property type="protein sequence ID" value="UYG17563.1"/>
    <property type="molecule type" value="Genomic_DNA"/>
</dbReference>
<keyword evidence="4" id="KW-0804">Transcription</keyword>
<evidence type="ECO:0000256" key="4">
    <source>
        <dbReference type="ARBA" id="ARBA00023163"/>
    </source>
</evidence>
<keyword evidence="2" id="KW-0805">Transcription regulation</keyword>
<evidence type="ECO:0000256" key="2">
    <source>
        <dbReference type="ARBA" id="ARBA00023015"/>
    </source>
</evidence>
<evidence type="ECO:0000313" key="7">
    <source>
        <dbReference type="Proteomes" id="UP001164305"/>
    </source>
</evidence>
<keyword evidence="7" id="KW-1185">Reference proteome</keyword>
<evidence type="ECO:0000313" key="6">
    <source>
        <dbReference type="EMBL" id="UYG17563.1"/>
    </source>
</evidence>
<dbReference type="PANTHER" id="PTHR34294:SF1">
    <property type="entry name" value="TRANSCRIPTIONAL REGULATOR LSRR"/>
    <property type="match status" value="1"/>
</dbReference>
<reference evidence="6" key="1">
    <citation type="submission" date="2022-10" db="EMBL/GenBank/DDBJ databases">
        <title>Whole-Genome Sequencing of Brachybacterium huguangmaarense BRM-3, Isolated from Betula schmidtii.</title>
        <authorList>
            <person name="Haam D."/>
        </authorList>
    </citation>
    <scope>NUCLEOTIDE SEQUENCE</scope>
    <source>
        <strain evidence="6">BRM-3</strain>
    </source>
</reference>
<keyword evidence="3" id="KW-0238">DNA-binding</keyword>
<gene>
    <name evidence="6" type="ORF">BRM3_03790</name>
</gene>
<dbReference type="InterPro" id="IPR036388">
    <property type="entry name" value="WH-like_DNA-bd_sf"/>
</dbReference>
<accession>A0ABY6G4I6</accession>
<dbReference type="InterPro" id="IPR037171">
    <property type="entry name" value="NagB/RpiA_transferase-like"/>
</dbReference>
<evidence type="ECO:0000256" key="3">
    <source>
        <dbReference type="ARBA" id="ARBA00023125"/>
    </source>
</evidence>
<dbReference type="RefSeq" id="WP_263594772.1">
    <property type="nucleotide sequence ID" value="NZ_CP107020.1"/>
</dbReference>
<feature type="domain" description="Sugar-binding" evidence="5">
    <location>
        <begin position="60"/>
        <end position="304"/>
    </location>
</feature>
<evidence type="ECO:0000259" key="5">
    <source>
        <dbReference type="Pfam" id="PF04198"/>
    </source>
</evidence>
<comment type="similarity">
    <text evidence="1">Belongs to the SorC transcriptional regulatory family.</text>
</comment>
<sequence length="306" mass="32456">MTDRRLLGRVARLYYEEGLTHAEIARLLVLSRVKVTRLLAEARQEKIVEITVHSEEPAFADLERRLAASLGLRATWVAPRSEDSCSLGRAGGRAIRELLPRAERVTLGLSESVRDAVAHVRELSLPHLQIFPVGGGRPGQASGADPHDVASALARAVGSTVFGLPAPLIARDRESAQSLLRDPGLRSALAGAEQADLLVVGVGGLETARKFWSAWVDGSVFDDLGRRGAVGDISARFFGADGARIASPLDERVVGLSLTQMRAVGTRLMIGGGEEKTEAIRVAVRSGLANALVTDNGVAEALLAGQ</sequence>
<organism evidence="6 7">
    <name type="scientific">Brachybacterium huguangmaarense</name>
    <dbReference type="NCBI Taxonomy" id="1652028"/>
    <lineage>
        <taxon>Bacteria</taxon>
        <taxon>Bacillati</taxon>
        <taxon>Actinomycetota</taxon>
        <taxon>Actinomycetes</taxon>
        <taxon>Micrococcales</taxon>
        <taxon>Dermabacteraceae</taxon>
        <taxon>Brachybacterium</taxon>
    </lineage>
</organism>
<dbReference type="PANTHER" id="PTHR34294">
    <property type="entry name" value="TRANSCRIPTIONAL REGULATOR-RELATED"/>
    <property type="match status" value="1"/>
</dbReference>